<feature type="non-terminal residue" evidence="2">
    <location>
        <position position="133"/>
    </location>
</feature>
<comment type="caution">
    <text evidence="2">The sequence shown here is derived from an EMBL/GenBank/DDBJ whole genome shotgun (WGS) entry which is preliminary data.</text>
</comment>
<feature type="region of interest" description="Disordered" evidence="1">
    <location>
        <begin position="1"/>
        <end position="115"/>
    </location>
</feature>
<accession>A0A433UC99</accession>
<evidence type="ECO:0000313" key="3">
    <source>
        <dbReference type="Proteomes" id="UP000271974"/>
    </source>
</evidence>
<evidence type="ECO:0000256" key="1">
    <source>
        <dbReference type="SAM" id="MobiDB-lite"/>
    </source>
</evidence>
<keyword evidence="3" id="KW-1185">Reference proteome</keyword>
<evidence type="ECO:0000313" key="2">
    <source>
        <dbReference type="EMBL" id="RUS91481.1"/>
    </source>
</evidence>
<feature type="compositionally biased region" description="Basic and acidic residues" evidence="1">
    <location>
        <begin position="10"/>
        <end position="19"/>
    </location>
</feature>
<gene>
    <name evidence="2" type="ORF">EGW08_000805</name>
</gene>
<sequence length="133" mass="15123">MLQMASADSPTKKETKGDTHFTNSSQNDEEDLGEPISLKDLRVDENSNVRKRKREDEIPEEHSVKKKKLEPSKSKKMEKLLKKKLLGDKGLSDLPLARKKKKKNSKVDKTTKVAKLKSKNLNLGISEEKSHTQ</sequence>
<name>A0A433UC99_ELYCH</name>
<reference evidence="2 3" key="1">
    <citation type="submission" date="2019-01" db="EMBL/GenBank/DDBJ databases">
        <title>A draft genome assembly of the solar-powered sea slug Elysia chlorotica.</title>
        <authorList>
            <person name="Cai H."/>
            <person name="Li Q."/>
            <person name="Fang X."/>
            <person name="Li J."/>
            <person name="Curtis N.E."/>
            <person name="Altenburger A."/>
            <person name="Shibata T."/>
            <person name="Feng M."/>
            <person name="Maeda T."/>
            <person name="Schwartz J.A."/>
            <person name="Shigenobu S."/>
            <person name="Lundholm N."/>
            <person name="Nishiyama T."/>
            <person name="Yang H."/>
            <person name="Hasebe M."/>
            <person name="Li S."/>
            <person name="Pierce S.K."/>
            <person name="Wang J."/>
        </authorList>
    </citation>
    <scope>NUCLEOTIDE SEQUENCE [LARGE SCALE GENOMIC DNA]</scope>
    <source>
        <strain evidence="2">EC2010</strain>
        <tissue evidence="2">Whole organism of an adult</tissue>
    </source>
</reference>
<protein>
    <submittedName>
        <fullName evidence="2">Uncharacterized protein</fullName>
    </submittedName>
</protein>
<dbReference type="Proteomes" id="UP000271974">
    <property type="component" value="Unassembled WGS sequence"/>
</dbReference>
<proteinExistence type="predicted"/>
<feature type="compositionally biased region" description="Basic and acidic residues" evidence="1">
    <location>
        <begin position="37"/>
        <end position="91"/>
    </location>
</feature>
<organism evidence="2 3">
    <name type="scientific">Elysia chlorotica</name>
    <name type="common">Eastern emerald elysia</name>
    <name type="synonym">Sea slug</name>
    <dbReference type="NCBI Taxonomy" id="188477"/>
    <lineage>
        <taxon>Eukaryota</taxon>
        <taxon>Metazoa</taxon>
        <taxon>Spiralia</taxon>
        <taxon>Lophotrochozoa</taxon>
        <taxon>Mollusca</taxon>
        <taxon>Gastropoda</taxon>
        <taxon>Heterobranchia</taxon>
        <taxon>Euthyneura</taxon>
        <taxon>Panpulmonata</taxon>
        <taxon>Sacoglossa</taxon>
        <taxon>Placobranchoidea</taxon>
        <taxon>Plakobranchidae</taxon>
        <taxon>Elysia</taxon>
    </lineage>
</organism>
<dbReference type="EMBL" id="RQTK01000011">
    <property type="protein sequence ID" value="RUS91481.1"/>
    <property type="molecule type" value="Genomic_DNA"/>
</dbReference>
<dbReference type="AlphaFoldDB" id="A0A433UC99"/>